<gene>
    <name evidence="3" type="ORF">LTRI10_LOCUS28697</name>
</gene>
<reference evidence="3 4" key="1">
    <citation type="submission" date="2024-04" db="EMBL/GenBank/DDBJ databases">
        <authorList>
            <person name="Fracassetti M."/>
        </authorList>
    </citation>
    <scope>NUCLEOTIDE SEQUENCE [LARGE SCALE GENOMIC DNA]</scope>
</reference>
<protein>
    <submittedName>
        <fullName evidence="3">Uncharacterized protein</fullName>
    </submittedName>
</protein>
<keyword evidence="2" id="KW-0175">Coiled coil</keyword>
<dbReference type="InterPro" id="IPR042277">
    <property type="entry name" value="IST1-like"/>
</dbReference>
<proteinExistence type="inferred from homology"/>
<dbReference type="EMBL" id="OZ034818">
    <property type="protein sequence ID" value="CAL1387733.1"/>
    <property type="molecule type" value="Genomic_DNA"/>
</dbReference>
<dbReference type="PANTHER" id="PTHR12161:SF44">
    <property type="entry name" value="REGULATOR OF VPS4 ACTIVITY IN THE MVB PATHWAY PROTEIN"/>
    <property type="match status" value="1"/>
</dbReference>
<evidence type="ECO:0000256" key="1">
    <source>
        <dbReference type="ARBA" id="ARBA00005536"/>
    </source>
</evidence>
<organism evidence="3 4">
    <name type="scientific">Linum trigynum</name>
    <dbReference type="NCBI Taxonomy" id="586398"/>
    <lineage>
        <taxon>Eukaryota</taxon>
        <taxon>Viridiplantae</taxon>
        <taxon>Streptophyta</taxon>
        <taxon>Embryophyta</taxon>
        <taxon>Tracheophyta</taxon>
        <taxon>Spermatophyta</taxon>
        <taxon>Magnoliopsida</taxon>
        <taxon>eudicotyledons</taxon>
        <taxon>Gunneridae</taxon>
        <taxon>Pentapetalae</taxon>
        <taxon>rosids</taxon>
        <taxon>fabids</taxon>
        <taxon>Malpighiales</taxon>
        <taxon>Linaceae</taxon>
        <taxon>Linum</taxon>
    </lineage>
</organism>
<name>A0AAV2EPU8_9ROSI</name>
<dbReference type="Pfam" id="PF03398">
    <property type="entry name" value="Ist1"/>
    <property type="match status" value="1"/>
</dbReference>
<evidence type="ECO:0000313" key="3">
    <source>
        <dbReference type="EMBL" id="CAL1387733.1"/>
    </source>
</evidence>
<sequence length="227" mass="25698">MMLTSVAKVPARRSSSSRGKFEAMITGFFRGGGCWRNGSTCERAVTELQNRLRNLKNEREKRVQDRTGKIARFVDDGDVGAAFVAAEQIVREENAIRILELLYHSCEIVVANLTYIRRHSDCPREINKAVSTLAFAAPRCPDLLELWILRQLFFERYGEFYDVAAADAELEGFRGSCVDSEVARRLESRHARVPYPTTLVTVCAILHKDVGARHEELVPLDPEDLQQ</sequence>
<dbReference type="Gene3D" id="1.20.1260.60">
    <property type="entry name" value="Vacuolar protein sorting-associated protein Ist1"/>
    <property type="match status" value="1"/>
</dbReference>
<dbReference type="AlphaFoldDB" id="A0AAV2EPU8"/>
<dbReference type="InterPro" id="IPR005061">
    <property type="entry name" value="Ist1"/>
</dbReference>
<comment type="similarity">
    <text evidence="1">Belongs to the IST1 family.</text>
</comment>
<keyword evidence="4" id="KW-1185">Reference proteome</keyword>
<dbReference type="Proteomes" id="UP001497516">
    <property type="component" value="Chromosome 5"/>
</dbReference>
<dbReference type="PANTHER" id="PTHR12161">
    <property type="entry name" value="IST1 FAMILY MEMBER"/>
    <property type="match status" value="1"/>
</dbReference>
<accession>A0AAV2EPU8</accession>
<feature type="coiled-coil region" evidence="2">
    <location>
        <begin position="38"/>
        <end position="65"/>
    </location>
</feature>
<dbReference type="GO" id="GO:0015031">
    <property type="term" value="P:protein transport"/>
    <property type="evidence" value="ECO:0007669"/>
    <property type="project" value="InterPro"/>
</dbReference>
<evidence type="ECO:0000256" key="2">
    <source>
        <dbReference type="SAM" id="Coils"/>
    </source>
</evidence>
<evidence type="ECO:0000313" key="4">
    <source>
        <dbReference type="Proteomes" id="UP001497516"/>
    </source>
</evidence>